<comment type="caution">
    <text evidence="9">The sequence shown here is derived from an EMBL/GenBank/DDBJ whole genome shotgun (WGS) entry which is preliminary data.</text>
</comment>
<keyword evidence="6 7" id="KW-0472">Membrane</keyword>
<evidence type="ECO:0000313" key="9">
    <source>
        <dbReference type="EMBL" id="MBL4953770.1"/>
    </source>
</evidence>
<protein>
    <submittedName>
        <fullName evidence="9">MFS transporter</fullName>
    </submittedName>
</protein>
<evidence type="ECO:0000256" key="1">
    <source>
        <dbReference type="ARBA" id="ARBA00004651"/>
    </source>
</evidence>
<dbReference type="PRINTS" id="PR01988">
    <property type="entry name" value="EXPORTERBACE"/>
</dbReference>
<feature type="domain" description="Major facilitator superfamily (MFS) profile" evidence="8">
    <location>
        <begin position="1"/>
        <end position="396"/>
    </location>
</feature>
<keyword evidence="5 7" id="KW-1133">Transmembrane helix</keyword>
<dbReference type="InterPro" id="IPR022324">
    <property type="entry name" value="Bacilysin_exporter_BacE_put"/>
</dbReference>
<keyword evidence="10" id="KW-1185">Reference proteome</keyword>
<comment type="subcellular location">
    <subcellularLocation>
        <location evidence="1">Cell membrane</location>
        <topology evidence="1">Multi-pass membrane protein</topology>
    </subcellularLocation>
</comment>
<proteinExistence type="predicted"/>
<evidence type="ECO:0000259" key="8">
    <source>
        <dbReference type="PROSITE" id="PS50850"/>
    </source>
</evidence>
<evidence type="ECO:0000256" key="2">
    <source>
        <dbReference type="ARBA" id="ARBA00022448"/>
    </source>
</evidence>
<keyword evidence="4 7" id="KW-0812">Transmembrane</keyword>
<evidence type="ECO:0000256" key="6">
    <source>
        <dbReference type="ARBA" id="ARBA00023136"/>
    </source>
</evidence>
<feature type="transmembrane region" description="Helical" evidence="7">
    <location>
        <begin position="280"/>
        <end position="300"/>
    </location>
</feature>
<feature type="transmembrane region" description="Helical" evidence="7">
    <location>
        <begin position="306"/>
        <end position="327"/>
    </location>
</feature>
<name>A0ABS1TR39_9BACI</name>
<feature type="transmembrane region" description="Helical" evidence="7">
    <location>
        <begin position="367"/>
        <end position="391"/>
    </location>
</feature>
<feature type="transmembrane region" description="Helical" evidence="7">
    <location>
        <begin position="214"/>
        <end position="232"/>
    </location>
</feature>
<dbReference type="Pfam" id="PF07690">
    <property type="entry name" value="MFS_1"/>
    <property type="match status" value="1"/>
</dbReference>
<evidence type="ECO:0000256" key="4">
    <source>
        <dbReference type="ARBA" id="ARBA00022692"/>
    </source>
</evidence>
<dbReference type="PROSITE" id="PS50850">
    <property type="entry name" value="MFS"/>
    <property type="match status" value="1"/>
</dbReference>
<dbReference type="RefSeq" id="WP_202655027.1">
    <property type="nucleotide sequence ID" value="NZ_JAESWB010000233.1"/>
</dbReference>
<feature type="transmembrane region" description="Helical" evidence="7">
    <location>
        <begin position="252"/>
        <end position="273"/>
    </location>
</feature>
<keyword evidence="3" id="KW-1003">Cell membrane</keyword>
<dbReference type="InterPro" id="IPR011701">
    <property type="entry name" value="MFS"/>
</dbReference>
<feature type="transmembrane region" description="Helical" evidence="7">
    <location>
        <begin position="7"/>
        <end position="33"/>
    </location>
</feature>
<accession>A0ABS1TR39</accession>
<keyword evidence="2" id="KW-0813">Transport</keyword>
<dbReference type="InterPro" id="IPR020846">
    <property type="entry name" value="MFS_dom"/>
</dbReference>
<dbReference type="PANTHER" id="PTHR43266">
    <property type="entry name" value="MACROLIDE-EFFLUX PROTEIN"/>
    <property type="match status" value="1"/>
</dbReference>
<evidence type="ECO:0000313" key="10">
    <source>
        <dbReference type="Proteomes" id="UP000623967"/>
    </source>
</evidence>
<reference evidence="9 10" key="1">
    <citation type="submission" date="2021-01" db="EMBL/GenBank/DDBJ databases">
        <title>Genome public.</title>
        <authorList>
            <person name="Liu C."/>
            <person name="Sun Q."/>
        </authorList>
    </citation>
    <scope>NUCLEOTIDE SEQUENCE [LARGE SCALE GENOMIC DNA]</scope>
    <source>
        <strain evidence="9 10">YIM B02564</strain>
    </source>
</reference>
<sequence length="410" mass="45560">MGAWKNPILLISGIGISYLGNWIYLIAINISILNLTGSAAAVAGLFIIRPIAVLLTNFWSGSVIDRVNKRRLMILVDIARGILVFCIPFMKSLWVIYFFMLIINMVGAFFGPSSSVYITKLIPVENRKSFNSIMSMMNSGAFLLGPALSGVLIMNFDTNLCIFINAISFFMCAFFIYLLPNVEENEEKIREPLKWKILVKDWKKVKEFSFRSKFFIMVYLLFQSALLIGFALDSQEVTFIKQHLKLSDQDYGLIVSITGIGSLIGGMVSAVVAKKVPLRLYLGGGIFLTSIGYILFYSSINFISATLAFVFLGFFMTFANAGYATFFQNSVPAIIMGRFASIADMVQGTIQIGLTLFLGFFAEWFSLQMVCIIFSGVGILFAAALLAVTILPSKVHYFVETANSYSKELA</sequence>
<evidence type="ECO:0000256" key="5">
    <source>
        <dbReference type="ARBA" id="ARBA00022989"/>
    </source>
</evidence>
<evidence type="ECO:0000256" key="7">
    <source>
        <dbReference type="SAM" id="Phobius"/>
    </source>
</evidence>
<organism evidence="9 10">
    <name type="scientific">Neobacillus paridis</name>
    <dbReference type="NCBI Taxonomy" id="2803862"/>
    <lineage>
        <taxon>Bacteria</taxon>
        <taxon>Bacillati</taxon>
        <taxon>Bacillota</taxon>
        <taxon>Bacilli</taxon>
        <taxon>Bacillales</taxon>
        <taxon>Bacillaceae</taxon>
        <taxon>Neobacillus</taxon>
    </lineage>
</organism>
<gene>
    <name evidence="9" type="ORF">JK635_16425</name>
</gene>
<feature type="transmembrane region" description="Helical" evidence="7">
    <location>
        <begin position="139"/>
        <end position="156"/>
    </location>
</feature>
<dbReference type="Proteomes" id="UP000623967">
    <property type="component" value="Unassembled WGS sequence"/>
</dbReference>
<feature type="transmembrane region" description="Helical" evidence="7">
    <location>
        <begin position="339"/>
        <end position="361"/>
    </location>
</feature>
<dbReference type="SUPFAM" id="SSF103473">
    <property type="entry name" value="MFS general substrate transporter"/>
    <property type="match status" value="1"/>
</dbReference>
<dbReference type="CDD" id="cd06173">
    <property type="entry name" value="MFS_MefA_like"/>
    <property type="match status" value="1"/>
</dbReference>
<dbReference type="InterPro" id="IPR036259">
    <property type="entry name" value="MFS_trans_sf"/>
</dbReference>
<dbReference type="PANTHER" id="PTHR43266:SF7">
    <property type="entry name" value="TRANSPORTER, PUTATIVE-RELATED"/>
    <property type="match status" value="1"/>
</dbReference>
<feature type="transmembrane region" description="Helical" evidence="7">
    <location>
        <begin position="162"/>
        <end position="180"/>
    </location>
</feature>
<feature type="transmembrane region" description="Helical" evidence="7">
    <location>
        <begin position="39"/>
        <end position="60"/>
    </location>
</feature>
<dbReference type="Gene3D" id="1.20.1250.20">
    <property type="entry name" value="MFS general substrate transporter like domains"/>
    <property type="match status" value="1"/>
</dbReference>
<dbReference type="EMBL" id="JAESWB010000233">
    <property type="protein sequence ID" value="MBL4953770.1"/>
    <property type="molecule type" value="Genomic_DNA"/>
</dbReference>
<evidence type="ECO:0000256" key="3">
    <source>
        <dbReference type="ARBA" id="ARBA00022475"/>
    </source>
</evidence>